<keyword evidence="4" id="KW-0804">Transcription</keyword>
<dbReference type="Proteomes" id="UP000766246">
    <property type="component" value="Unassembled WGS sequence"/>
</dbReference>
<dbReference type="Pfam" id="PF03466">
    <property type="entry name" value="LysR_substrate"/>
    <property type="match status" value="1"/>
</dbReference>
<evidence type="ECO:0000259" key="5">
    <source>
        <dbReference type="PROSITE" id="PS50931"/>
    </source>
</evidence>
<accession>A0A927YMK1</accession>
<dbReference type="InterPro" id="IPR036390">
    <property type="entry name" value="WH_DNA-bd_sf"/>
</dbReference>
<dbReference type="AlphaFoldDB" id="A0A927YMK1"/>
<dbReference type="InterPro" id="IPR000847">
    <property type="entry name" value="LysR_HTH_N"/>
</dbReference>
<name>A0A927YMK1_9FIRM</name>
<dbReference type="GO" id="GO:0003677">
    <property type="term" value="F:DNA binding"/>
    <property type="evidence" value="ECO:0007669"/>
    <property type="project" value="UniProtKB-KW"/>
</dbReference>
<dbReference type="InterPro" id="IPR036388">
    <property type="entry name" value="WH-like_DNA-bd_sf"/>
</dbReference>
<dbReference type="GO" id="GO:0032993">
    <property type="term" value="C:protein-DNA complex"/>
    <property type="evidence" value="ECO:0007669"/>
    <property type="project" value="TreeGrafter"/>
</dbReference>
<feature type="domain" description="HTH lysR-type" evidence="5">
    <location>
        <begin position="1"/>
        <end position="58"/>
    </location>
</feature>
<protein>
    <submittedName>
        <fullName evidence="6">LysR family transcriptional regulator</fullName>
    </submittedName>
</protein>
<keyword evidence="3" id="KW-0238">DNA-binding</keyword>
<evidence type="ECO:0000256" key="3">
    <source>
        <dbReference type="ARBA" id="ARBA00023125"/>
    </source>
</evidence>
<evidence type="ECO:0000313" key="6">
    <source>
        <dbReference type="EMBL" id="MBE5920865.1"/>
    </source>
</evidence>
<dbReference type="CDD" id="cd05466">
    <property type="entry name" value="PBP2_LTTR_substrate"/>
    <property type="match status" value="1"/>
</dbReference>
<sequence>MHIEKLKCYIDLYECRNFTETAKKNFISQAALSQFISSLEKQFGLQFFDRNVTPIQPTSAGTTFYEESKILYQQYLIAVERMAREKEDSMPPLRIAYSSPVDIQTLITIIPSFKEKYPDVELQLNKINLGEAADYINKSLCDVVVSFSTEFIEAENIKYKILKEGEYLAIVGKGHDLFDKDSIAIKELYQYPLIMLSKEVIGSMYDKMIERARSEGYEPIIEKTVDNVETEMFSIITEGFIGFCPESQSLAEYGDDIRLIELEDSPHRYIVAAGYSKTNTNRTLKEFLKFIS</sequence>
<dbReference type="EMBL" id="SVER01000057">
    <property type="protein sequence ID" value="MBE5920865.1"/>
    <property type="molecule type" value="Genomic_DNA"/>
</dbReference>
<dbReference type="PRINTS" id="PR00039">
    <property type="entry name" value="HTHLYSR"/>
</dbReference>
<gene>
    <name evidence="6" type="ORF">E7272_13630</name>
</gene>
<dbReference type="InterPro" id="IPR005119">
    <property type="entry name" value="LysR_subst-bd"/>
</dbReference>
<dbReference type="PANTHER" id="PTHR30346">
    <property type="entry name" value="TRANSCRIPTIONAL DUAL REGULATOR HCAR-RELATED"/>
    <property type="match status" value="1"/>
</dbReference>
<comment type="similarity">
    <text evidence="1">Belongs to the LysR transcriptional regulatory family.</text>
</comment>
<evidence type="ECO:0000256" key="2">
    <source>
        <dbReference type="ARBA" id="ARBA00023015"/>
    </source>
</evidence>
<keyword evidence="2" id="KW-0805">Transcription regulation</keyword>
<dbReference type="Gene3D" id="1.10.10.10">
    <property type="entry name" value="Winged helix-like DNA-binding domain superfamily/Winged helix DNA-binding domain"/>
    <property type="match status" value="1"/>
</dbReference>
<dbReference type="SUPFAM" id="SSF53850">
    <property type="entry name" value="Periplasmic binding protein-like II"/>
    <property type="match status" value="1"/>
</dbReference>
<dbReference type="Gene3D" id="3.40.190.290">
    <property type="match status" value="1"/>
</dbReference>
<reference evidence="6" key="1">
    <citation type="submission" date="2019-04" db="EMBL/GenBank/DDBJ databases">
        <title>Evolution of Biomass-Degrading Anaerobic Consortia Revealed by Metagenomics.</title>
        <authorList>
            <person name="Peng X."/>
        </authorList>
    </citation>
    <scope>NUCLEOTIDE SEQUENCE</scope>
    <source>
        <strain evidence="6">SIG311</strain>
    </source>
</reference>
<dbReference type="PANTHER" id="PTHR30346:SF0">
    <property type="entry name" value="HCA OPERON TRANSCRIPTIONAL ACTIVATOR HCAR"/>
    <property type="match status" value="1"/>
</dbReference>
<evidence type="ECO:0000256" key="1">
    <source>
        <dbReference type="ARBA" id="ARBA00009437"/>
    </source>
</evidence>
<organism evidence="6 7">
    <name type="scientific">Pseudobutyrivibrio ruminis</name>
    <dbReference type="NCBI Taxonomy" id="46206"/>
    <lineage>
        <taxon>Bacteria</taxon>
        <taxon>Bacillati</taxon>
        <taxon>Bacillota</taxon>
        <taxon>Clostridia</taxon>
        <taxon>Lachnospirales</taxon>
        <taxon>Lachnospiraceae</taxon>
        <taxon>Pseudobutyrivibrio</taxon>
    </lineage>
</organism>
<proteinExistence type="inferred from homology"/>
<evidence type="ECO:0000313" key="7">
    <source>
        <dbReference type="Proteomes" id="UP000766246"/>
    </source>
</evidence>
<dbReference type="PROSITE" id="PS50931">
    <property type="entry name" value="HTH_LYSR"/>
    <property type="match status" value="1"/>
</dbReference>
<dbReference type="GO" id="GO:0003700">
    <property type="term" value="F:DNA-binding transcription factor activity"/>
    <property type="evidence" value="ECO:0007669"/>
    <property type="project" value="InterPro"/>
</dbReference>
<dbReference type="SUPFAM" id="SSF46785">
    <property type="entry name" value="Winged helix' DNA-binding domain"/>
    <property type="match status" value="1"/>
</dbReference>
<dbReference type="Pfam" id="PF00126">
    <property type="entry name" value="HTH_1"/>
    <property type="match status" value="1"/>
</dbReference>
<evidence type="ECO:0000256" key="4">
    <source>
        <dbReference type="ARBA" id="ARBA00023163"/>
    </source>
</evidence>
<comment type="caution">
    <text evidence="6">The sequence shown here is derived from an EMBL/GenBank/DDBJ whole genome shotgun (WGS) entry which is preliminary data.</text>
</comment>